<dbReference type="RefSeq" id="WP_377927044.1">
    <property type="nucleotide sequence ID" value="NZ_JBHUEM010000003.1"/>
</dbReference>
<name>A0ABW4LMI5_9BACI</name>
<dbReference type="PROSITE" id="PS01031">
    <property type="entry name" value="SHSP"/>
    <property type="match status" value="1"/>
</dbReference>
<accession>A0ABW4LMI5</accession>
<evidence type="ECO:0000256" key="2">
    <source>
        <dbReference type="RuleBase" id="RU003616"/>
    </source>
</evidence>
<protein>
    <submittedName>
        <fullName evidence="4">Hsp20/alpha crystallin family protein</fullName>
    </submittedName>
</protein>
<dbReference type="Pfam" id="PF00011">
    <property type="entry name" value="HSP20"/>
    <property type="match status" value="1"/>
</dbReference>
<evidence type="ECO:0000259" key="3">
    <source>
        <dbReference type="PROSITE" id="PS01031"/>
    </source>
</evidence>
<reference evidence="5" key="1">
    <citation type="journal article" date="2019" name="Int. J. Syst. Evol. Microbiol.">
        <title>The Global Catalogue of Microorganisms (GCM) 10K type strain sequencing project: providing services to taxonomists for standard genome sequencing and annotation.</title>
        <authorList>
            <consortium name="The Broad Institute Genomics Platform"/>
            <consortium name="The Broad Institute Genome Sequencing Center for Infectious Disease"/>
            <person name="Wu L."/>
            <person name="Ma J."/>
        </authorList>
    </citation>
    <scope>NUCLEOTIDE SEQUENCE [LARGE SCALE GENOMIC DNA]</scope>
    <source>
        <strain evidence="5">CCUG 49339</strain>
    </source>
</reference>
<evidence type="ECO:0000313" key="4">
    <source>
        <dbReference type="EMBL" id="MFD1735938.1"/>
    </source>
</evidence>
<sequence>MVDEKNEGYSLDLEGIEDWMKQFITDPFFDGSEDGIRLDLFETEHSYIVEATTPGYKKEDLLIEVEKNGLRIQCRNKKINTSRFVTLPVTICRKIIKATYSKDILEITIQKAGEVKNHERNINIK</sequence>
<dbReference type="SUPFAM" id="SSF49764">
    <property type="entry name" value="HSP20-like chaperones"/>
    <property type="match status" value="1"/>
</dbReference>
<comment type="similarity">
    <text evidence="1 2">Belongs to the small heat shock protein (HSP20) family.</text>
</comment>
<evidence type="ECO:0000313" key="5">
    <source>
        <dbReference type="Proteomes" id="UP001597214"/>
    </source>
</evidence>
<dbReference type="Gene3D" id="2.60.40.790">
    <property type="match status" value="1"/>
</dbReference>
<evidence type="ECO:0000256" key="1">
    <source>
        <dbReference type="PROSITE-ProRule" id="PRU00285"/>
    </source>
</evidence>
<feature type="domain" description="SHSP" evidence="3">
    <location>
        <begin position="29"/>
        <end position="125"/>
    </location>
</feature>
<dbReference type="InterPro" id="IPR002068">
    <property type="entry name" value="A-crystallin/Hsp20_dom"/>
</dbReference>
<organism evidence="4 5">
    <name type="scientific">Bacillus salitolerans</name>
    <dbReference type="NCBI Taxonomy" id="1437434"/>
    <lineage>
        <taxon>Bacteria</taxon>
        <taxon>Bacillati</taxon>
        <taxon>Bacillota</taxon>
        <taxon>Bacilli</taxon>
        <taxon>Bacillales</taxon>
        <taxon>Bacillaceae</taxon>
        <taxon>Bacillus</taxon>
    </lineage>
</organism>
<dbReference type="Proteomes" id="UP001597214">
    <property type="component" value="Unassembled WGS sequence"/>
</dbReference>
<proteinExistence type="inferred from homology"/>
<dbReference type="InterPro" id="IPR008978">
    <property type="entry name" value="HSP20-like_chaperone"/>
</dbReference>
<keyword evidence="5" id="KW-1185">Reference proteome</keyword>
<comment type="caution">
    <text evidence="4">The sequence shown here is derived from an EMBL/GenBank/DDBJ whole genome shotgun (WGS) entry which is preliminary data.</text>
</comment>
<dbReference type="EMBL" id="JBHUEM010000003">
    <property type="protein sequence ID" value="MFD1735938.1"/>
    <property type="molecule type" value="Genomic_DNA"/>
</dbReference>
<gene>
    <name evidence="4" type="ORF">ACFSCX_05105</name>
</gene>
<dbReference type="CDD" id="cd06464">
    <property type="entry name" value="ACD_sHsps-like"/>
    <property type="match status" value="1"/>
</dbReference>